<reference evidence="2" key="1">
    <citation type="submission" date="2021-03" db="EMBL/GenBank/DDBJ databases">
        <title>Revisited historic fungal species revealed as producer of novel bioactive compounds through whole genome sequencing and comparative genomics.</title>
        <authorList>
            <person name="Vignolle G.A."/>
            <person name="Hochenegger N."/>
            <person name="Mach R.L."/>
            <person name="Mach-Aigner A.R."/>
            <person name="Javad Rahimi M."/>
            <person name="Salim K.A."/>
            <person name="Chan C.M."/>
            <person name="Lim L.B.L."/>
            <person name="Cai F."/>
            <person name="Druzhinina I.S."/>
            <person name="U'Ren J.M."/>
            <person name="Derntl C."/>
        </authorList>
    </citation>
    <scope>NUCLEOTIDE SEQUENCE</scope>
    <source>
        <strain evidence="2">TUCIM 5799</strain>
    </source>
</reference>
<keyword evidence="1" id="KW-0732">Signal</keyword>
<name>A0A9P9WNY4_9PEZI</name>
<evidence type="ECO:0000313" key="2">
    <source>
        <dbReference type="EMBL" id="KAI1872603.1"/>
    </source>
</evidence>
<sequence>MQFTTLFATAILAAAGLAAPSNEARPTEVHLQWQGAAGVKVDQKVLADGQTFNVNTEISVSHIQAFGPESLVCHANGIDGSKTDVFGFNTVDVGPPQVQSNVTCTV</sequence>
<feature type="signal peptide" evidence="1">
    <location>
        <begin position="1"/>
        <end position="18"/>
    </location>
</feature>
<dbReference type="Proteomes" id="UP000829685">
    <property type="component" value="Unassembled WGS sequence"/>
</dbReference>
<dbReference type="OrthoDB" id="4509278at2759"/>
<organism evidence="2 3">
    <name type="scientific">Neoarthrinium moseri</name>
    <dbReference type="NCBI Taxonomy" id="1658444"/>
    <lineage>
        <taxon>Eukaryota</taxon>
        <taxon>Fungi</taxon>
        <taxon>Dikarya</taxon>
        <taxon>Ascomycota</taxon>
        <taxon>Pezizomycotina</taxon>
        <taxon>Sordariomycetes</taxon>
        <taxon>Xylariomycetidae</taxon>
        <taxon>Amphisphaeriales</taxon>
        <taxon>Apiosporaceae</taxon>
        <taxon>Neoarthrinium</taxon>
    </lineage>
</organism>
<comment type="caution">
    <text evidence="2">The sequence shown here is derived from an EMBL/GenBank/DDBJ whole genome shotgun (WGS) entry which is preliminary data.</text>
</comment>
<keyword evidence="3" id="KW-1185">Reference proteome</keyword>
<evidence type="ECO:0000313" key="3">
    <source>
        <dbReference type="Proteomes" id="UP000829685"/>
    </source>
</evidence>
<dbReference type="EMBL" id="JAFIMR010000011">
    <property type="protein sequence ID" value="KAI1872603.1"/>
    <property type="molecule type" value="Genomic_DNA"/>
</dbReference>
<proteinExistence type="predicted"/>
<protein>
    <submittedName>
        <fullName evidence="2">Uncharacterized protein</fullName>
    </submittedName>
</protein>
<gene>
    <name evidence="2" type="ORF">JX265_005483</name>
</gene>
<dbReference type="AlphaFoldDB" id="A0A9P9WNY4"/>
<accession>A0A9P9WNY4</accession>
<evidence type="ECO:0000256" key="1">
    <source>
        <dbReference type="SAM" id="SignalP"/>
    </source>
</evidence>
<feature type="chain" id="PRO_5040239044" evidence="1">
    <location>
        <begin position="19"/>
        <end position="106"/>
    </location>
</feature>